<dbReference type="OrthoDB" id="5417572at2"/>
<feature type="coiled-coil region" evidence="1">
    <location>
        <begin position="22"/>
        <end position="49"/>
    </location>
</feature>
<dbReference type="PATRIC" id="fig|1122169.6.peg.731"/>
<evidence type="ECO:0000256" key="3">
    <source>
        <dbReference type="SAM" id="SignalP"/>
    </source>
</evidence>
<dbReference type="EMBL" id="LNYW01000019">
    <property type="protein sequence ID" value="KTD64207.1"/>
    <property type="molecule type" value="Genomic_DNA"/>
</dbReference>
<dbReference type="RefSeq" id="WP_018578422.1">
    <property type="nucleotide sequence ID" value="NZ_KB892434.1"/>
</dbReference>
<feature type="chain" id="PRO_5006918323" evidence="3">
    <location>
        <begin position="20"/>
        <end position="535"/>
    </location>
</feature>
<protein>
    <submittedName>
        <fullName evidence="4">Coiled-coil protein</fullName>
    </submittedName>
</protein>
<evidence type="ECO:0000256" key="1">
    <source>
        <dbReference type="SAM" id="Coils"/>
    </source>
</evidence>
<dbReference type="AlphaFoldDB" id="A0A0W0Z5T9"/>
<keyword evidence="5" id="KW-1185">Reference proteome</keyword>
<organism evidence="4 5">
    <name type="scientific">Legionella shakespearei DSM 23087</name>
    <dbReference type="NCBI Taxonomy" id="1122169"/>
    <lineage>
        <taxon>Bacteria</taxon>
        <taxon>Pseudomonadati</taxon>
        <taxon>Pseudomonadota</taxon>
        <taxon>Gammaproteobacteria</taxon>
        <taxon>Legionellales</taxon>
        <taxon>Legionellaceae</taxon>
        <taxon>Legionella</taxon>
    </lineage>
</organism>
<evidence type="ECO:0000256" key="2">
    <source>
        <dbReference type="SAM" id="MobiDB-lite"/>
    </source>
</evidence>
<feature type="region of interest" description="Disordered" evidence="2">
    <location>
        <begin position="52"/>
        <end position="82"/>
    </location>
</feature>
<accession>A0A0W0Z5T9</accession>
<name>A0A0W0Z5T9_9GAMM</name>
<keyword evidence="1" id="KW-0175">Coiled coil</keyword>
<gene>
    <name evidence="4" type="ORF">Lsha_0638</name>
</gene>
<reference evidence="4 5" key="1">
    <citation type="submission" date="2015-11" db="EMBL/GenBank/DDBJ databases">
        <title>Genomic analysis of 38 Legionella species identifies large and diverse effector repertoires.</title>
        <authorList>
            <person name="Burstein D."/>
            <person name="Amaro F."/>
            <person name="Zusman T."/>
            <person name="Lifshitz Z."/>
            <person name="Cohen O."/>
            <person name="Gilbert J.A."/>
            <person name="Pupko T."/>
            <person name="Shuman H.A."/>
            <person name="Segal G."/>
        </authorList>
    </citation>
    <scope>NUCLEOTIDE SEQUENCE [LARGE SCALE GENOMIC DNA]</scope>
    <source>
        <strain evidence="4 5">ATCC 49655</strain>
    </source>
</reference>
<comment type="caution">
    <text evidence="4">The sequence shown here is derived from an EMBL/GenBank/DDBJ whole genome shotgun (WGS) entry which is preliminary data.</text>
</comment>
<sequence length="535" mass="58562">MKFNKVLLALVCLSSPLYAENDQQLQREIQLLQKQTRDLQAQLDRLQKRLVSQRTVTKAPPKAKATTRSKRATPQAAPAPVAKQSRNNINVHRFHSTTVTVHTPDGHPESVGFYPTALIADNQVVTYIAGTPVVSSPYLGDRPAFDGSDYIVNISSINRDIRLMQQRRRMYRAYQSIGYPIPEMPIISISGKSEPVAVLSNPFRANMDGDITLGSSELDVAAALNQNVEAYIAIAYDESPPSVGPRINNSAFNLNMGFVNVGNLDRTPFYFTAGQVYVPFGRYSSSMISAPLTLNLARTKTRPFIFGYKSQEDTGPFAAVYGFRSDTTLGKSGVGGVNWGYIFKQHNTTGEVGVSVISSINDAAGMQSTGSNVGTTFGGFGSLLNGNEAVRKIPAVDVHGNISIDRYNFTAEWVGTTKRFRYQDLSFNDYGAKPQAAQAEVGMTFRAFNRPSSIGVGYQWSKDALALNLPKQRFSGVFNISIWKDTVESIEYRHDIDYGLTQYANGAAPPGFVNEPTLGTGRSSDTVSAQIGVYF</sequence>
<evidence type="ECO:0000313" key="4">
    <source>
        <dbReference type="EMBL" id="KTD64207.1"/>
    </source>
</evidence>
<keyword evidence="3" id="KW-0732">Signal</keyword>
<dbReference type="STRING" id="1122169.Lsha_0638"/>
<proteinExistence type="predicted"/>
<dbReference type="eggNOG" id="COG3203">
    <property type="taxonomic scope" value="Bacteria"/>
</dbReference>
<evidence type="ECO:0000313" key="5">
    <source>
        <dbReference type="Proteomes" id="UP000054600"/>
    </source>
</evidence>
<dbReference type="Proteomes" id="UP000054600">
    <property type="component" value="Unassembled WGS sequence"/>
</dbReference>
<dbReference type="NCBIfam" id="NF033652">
    <property type="entry name" value="LbtU_sider_porin"/>
    <property type="match status" value="1"/>
</dbReference>
<feature type="signal peptide" evidence="3">
    <location>
        <begin position="1"/>
        <end position="19"/>
    </location>
</feature>